<gene>
    <name evidence="2" type="ORF">F511_24144</name>
</gene>
<evidence type="ECO:0000256" key="1">
    <source>
        <dbReference type="SAM" id="MobiDB-lite"/>
    </source>
</evidence>
<name>A0A2Z7C7C9_9LAMI</name>
<dbReference type="AlphaFoldDB" id="A0A2Z7C7C9"/>
<evidence type="ECO:0000313" key="2">
    <source>
        <dbReference type="EMBL" id="KZV42805.1"/>
    </source>
</evidence>
<evidence type="ECO:0000313" key="3">
    <source>
        <dbReference type="Proteomes" id="UP000250235"/>
    </source>
</evidence>
<accession>A0A2Z7C7C9</accession>
<sequence>MGKMTMKLLRQESVSVNNVDAYDDVKVEIRRKTPVSNQLKRKPADKSAQRSDLLSMMNKSSSRVDKKRAARSRDQLG</sequence>
<dbReference type="EMBL" id="KQ998952">
    <property type="protein sequence ID" value="KZV42805.1"/>
    <property type="molecule type" value="Genomic_DNA"/>
</dbReference>
<reference evidence="2 3" key="1">
    <citation type="journal article" date="2015" name="Proc. Natl. Acad. Sci. U.S.A.">
        <title>The resurrection genome of Boea hygrometrica: A blueprint for survival of dehydration.</title>
        <authorList>
            <person name="Xiao L."/>
            <person name="Yang G."/>
            <person name="Zhang L."/>
            <person name="Yang X."/>
            <person name="Zhao S."/>
            <person name="Ji Z."/>
            <person name="Zhou Q."/>
            <person name="Hu M."/>
            <person name="Wang Y."/>
            <person name="Chen M."/>
            <person name="Xu Y."/>
            <person name="Jin H."/>
            <person name="Xiao X."/>
            <person name="Hu G."/>
            <person name="Bao F."/>
            <person name="Hu Y."/>
            <person name="Wan P."/>
            <person name="Li L."/>
            <person name="Deng X."/>
            <person name="Kuang T."/>
            <person name="Xiang C."/>
            <person name="Zhu J.K."/>
            <person name="Oliver M.J."/>
            <person name="He Y."/>
        </authorList>
    </citation>
    <scope>NUCLEOTIDE SEQUENCE [LARGE SCALE GENOMIC DNA]</scope>
    <source>
        <strain evidence="3">cv. XS01</strain>
    </source>
</reference>
<feature type="region of interest" description="Disordered" evidence="1">
    <location>
        <begin position="33"/>
        <end position="77"/>
    </location>
</feature>
<keyword evidence="3" id="KW-1185">Reference proteome</keyword>
<protein>
    <submittedName>
        <fullName evidence="2">Uncharacterized protein</fullName>
    </submittedName>
</protein>
<proteinExistence type="predicted"/>
<organism evidence="2 3">
    <name type="scientific">Dorcoceras hygrometricum</name>
    <dbReference type="NCBI Taxonomy" id="472368"/>
    <lineage>
        <taxon>Eukaryota</taxon>
        <taxon>Viridiplantae</taxon>
        <taxon>Streptophyta</taxon>
        <taxon>Embryophyta</taxon>
        <taxon>Tracheophyta</taxon>
        <taxon>Spermatophyta</taxon>
        <taxon>Magnoliopsida</taxon>
        <taxon>eudicotyledons</taxon>
        <taxon>Gunneridae</taxon>
        <taxon>Pentapetalae</taxon>
        <taxon>asterids</taxon>
        <taxon>lamiids</taxon>
        <taxon>Lamiales</taxon>
        <taxon>Gesneriaceae</taxon>
        <taxon>Didymocarpoideae</taxon>
        <taxon>Trichosporeae</taxon>
        <taxon>Loxocarpinae</taxon>
        <taxon>Dorcoceras</taxon>
    </lineage>
</organism>
<dbReference type="Proteomes" id="UP000250235">
    <property type="component" value="Unassembled WGS sequence"/>
</dbReference>